<evidence type="ECO:0000313" key="7">
    <source>
        <dbReference type="Proteomes" id="UP000190625"/>
    </source>
</evidence>
<keyword evidence="7" id="KW-1185">Reference proteome</keyword>
<evidence type="ECO:0000256" key="5">
    <source>
        <dbReference type="SAM" id="Phobius"/>
    </source>
</evidence>
<dbReference type="InterPro" id="IPR003825">
    <property type="entry name" value="Colicin-V_CvpA"/>
</dbReference>
<feature type="transmembrane region" description="Helical" evidence="5">
    <location>
        <begin position="6"/>
        <end position="23"/>
    </location>
</feature>
<comment type="subcellular location">
    <subcellularLocation>
        <location evidence="1">Membrane</location>
        <topology evidence="1">Multi-pass membrane protein</topology>
    </subcellularLocation>
</comment>
<proteinExistence type="predicted"/>
<evidence type="ECO:0000256" key="4">
    <source>
        <dbReference type="ARBA" id="ARBA00023136"/>
    </source>
</evidence>
<dbReference type="PANTHER" id="PTHR37306:SF1">
    <property type="entry name" value="COLICIN V PRODUCTION PROTEIN"/>
    <property type="match status" value="1"/>
</dbReference>
<keyword evidence="4 5" id="KW-0472">Membrane</keyword>
<dbReference type="STRING" id="142842.SAMN02745118_02616"/>
<sequence length="162" mass="17732">MSGINLLDFGIIVVLIISILRGYQIGLIRQVISIIALIIAFYIAATQYQLVSVYFTENVSLTKPIADVISFALITIAFSAVINIIGYLLSKLTGLLLLSMLDGLGGSIIGLAKGFLVVYILLILINRMPFATIEDSIQTSIFADKFLALTPVFEEQLQEFIN</sequence>
<dbReference type="EMBL" id="FUWM01000029">
    <property type="protein sequence ID" value="SKA04781.1"/>
    <property type="molecule type" value="Genomic_DNA"/>
</dbReference>
<accession>A0A1T4QMU1</accession>
<evidence type="ECO:0000313" key="6">
    <source>
        <dbReference type="EMBL" id="SKA04781.1"/>
    </source>
</evidence>
<name>A0A1T4QMU1_9FIRM</name>
<dbReference type="Pfam" id="PF02674">
    <property type="entry name" value="Colicin_V"/>
    <property type="match status" value="1"/>
</dbReference>
<keyword evidence="2 5" id="KW-0812">Transmembrane</keyword>
<dbReference type="GO" id="GO:0016020">
    <property type="term" value="C:membrane"/>
    <property type="evidence" value="ECO:0007669"/>
    <property type="project" value="UniProtKB-SubCell"/>
</dbReference>
<evidence type="ECO:0000256" key="1">
    <source>
        <dbReference type="ARBA" id="ARBA00004141"/>
    </source>
</evidence>
<evidence type="ECO:0000256" key="2">
    <source>
        <dbReference type="ARBA" id="ARBA00022692"/>
    </source>
</evidence>
<dbReference type="RefSeq" id="WP_078811023.1">
    <property type="nucleotide sequence ID" value="NZ_FUWM01000029.1"/>
</dbReference>
<dbReference type="PANTHER" id="PTHR37306">
    <property type="entry name" value="COLICIN V PRODUCTION PROTEIN"/>
    <property type="match status" value="1"/>
</dbReference>
<gene>
    <name evidence="6" type="ORF">SAMN02745118_02616</name>
</gene>
<reference evidence="7" key="1">
    <citation type="submission" date="2017-02" db="EMBL/GenBank/DDBJ databases">
        <authorList>
            <person name="Varghese N."/>
            <person name="Submissions S."/>
        </authorList>
    </citation>
    <scope>NUCLEOTIDE SEQUENCE [LARGE SCALE GENOMIC DNA]</scope>
    <source>
        <strain evidence="7">ATCC BAA-73</strain>
    </source>
</reference>
<dbReference type="GO" id="GO:0009403">
    <property type="term" value="P:toxin biosynthetic process"/>
    <property type="evidence" value="ECO:0007669"/>
    <property type="project" value="InterPro"/>
</dbReference>
<evidence type="ECO:0000256" key="3">
    <source>
        <dbReference type="ARBA" id="ARBA00022989"/>
    </source>
</evidence>
<dbReference type="Proteomes" id="UP000190625">
    <property type="component" value="Unassembled WGS sequence"/>
</dbReference>
<dbReference type="AlphaFoldDB" id="A0A1T4QMU1"/>
<organism evidence="6 7">
    <name type="scientific">Selenihalanaerobacter shriftii</name>
    <dbReference type="NCBI Taxonomy" id="142842"/>
    <lineage>
        <taxon>Bacteria</taxon>
        <taxon>Bacillati</taxon>
        <taxon>Bacillota</taxon>
        <taxon>Clostridia</taxon>
        <taxon>Halanaerobiales</taxon>
        <taxon>Halobacteroidaceae</taxon>
        <taxon>Selenihalanaerobacter</taxon>
    </lineage>
</organism>
<dbReference type="OrthoDB" id="2112397at2"/>
<keyword evidence="3 5" id="KW-1133">Transmembrane helix</keyword>
<feature type="transmembrane region" description="Helical" evidence="5">
    <location>
        <begin position="68"/>
        <end position="89"/>
    </location>
</feature>
<protein>
    <submittedName>
        <fullName evidence="6">Membrane protein required for colicin V production</fullName>
    </submittedName>
</protein>
<feature type="transmembrane region" description="Helical" evidence="5">
    <location>
        <begin position="30"/>
        <end position="48"/>
    </location>
</feature>
<feature type="transmembrane region" description="Helical" evidence="5">
    <location>
        <begin position="101"/>
        <end position="125"/>
    </location>
</feature>